<keyword evidence="5 7" id="KW-0808">Transferase</keyword>
<accession>A0A336JJR1</accession>
<comment type="similarity">
    <text evidence="2 7">Belongs to the methyltransferase superfamily. L-isoaspartyl/D-aspartyl protein methyltransferase family.</text>
</comment>
<evidence type="ECO:0000313" key="10">
    <source>
        <dbReference type="Proteomes" id="UP000252631"/>
    </source>
</evidence>
<dbReference type="CDD" id="cd02440">
    <property type="entry name" value="AdoMet_MTases"/>
    <property type="match status" value="1"/>
</dbReference>
<comment type="function">
    <text evidence="7">Catalyzes the methyl esterification of L-isoaspartyl residues in peptides and proteins that result from spontaneous decomposition of normal L-aspartyl and L-asparaginyl residues. It plays a role in the repair and/or degradation of damaged proteins.</text>
</comment>
<dbReference type="EMBL" id="UFQQ01000001">
    <property type="protein sequence ID" value="SSW89033.1"/>
    <property type="molecule type" value="Genomic_DNA"/>
</dbReference>
<name>A0A336JJR1_9BRAD</name>
<feature type="active site" evidence="7">
    <location>
        <position position="64"/>
    </location>
</feature>
<gene>
    <name evidence="7" type="primary">pcm</name>
    <name evidence="8" type="ORF">BJ125_101149</name>
    <name evidence="9" type="ORF">SAMN05892882_101149</name>
</gene>
<comment type="catalytic activity">
    <reaction evidence="7">
        <text>[protein]-L-isoaspartate + S-adenosyl-L-methionine = [protein]-L-isoaspartate alpha-methyl ester + S-adenosyl-L-homocysteine</text>
        <dbReference type="Rhea" id="RHEA:12705"/>
        <dbReference type="Rhea" id="RHEA-COMP:12143"/>
        <dbReference type="Rhea" id="RHEA-COMP:12144"/>
        <dbReference type="ChEBI" id="CHEBI:57856"/>
        <dbReference type="ChEBI" id="CHEBI:59789"/>
        <dbReference type="ChEBI" id="CHEBI:90596"/>
        <dbReference type="ChEBI" id="CHEBI:90598"/>
        <dbReference type="EC" id="2.1.1.77"/>
    </reaction>
</comment>
<evidence type="ECO:0000313" key="9">
    <source>
        <dbReference type="EMBL" id="SSW89033.1"/>
    </source>
</evidence>
<organism evidence="9 10">
    <name type="scientific">Rhodopseudomonas pentothenatexigens</name>
    <dbReference type="NCBI Taxonomy" id="999699"/>
    <lineage>
        <taxon>Bacteria</taxon>
        <taxon>Pseudomonadati</taxon>
        <taxon>Pseudomonadota</taxon>
        <taxon>Alphaproteobacteria</taxon>
        <taxon>Hyphomicrobiales</taxon>
        <taxon>Nitrobacteraceae</taxon>
        <taxon>Rhodopseudomonas</taxon>
    </lineage>
</organism>
<evidence type="ECO:0000256" key="7">
    <source>
        <dbReference type="HAMAP-Rule" id="MF_00090"/>
    </source>
</evidence>
<dbReference type="GO" id="GO:0005737">
    <property type="term" value="C:cytoplasm"/>
    <property type="evidence" value="ECO:0007669"/>
    <property type="project" value="UniProtKB-SubCell"/>
</dbReference>
<dbReference type="Gene3D" id="3.40.50.150">
    <property type="entry name" value="Vaccinia Virus protein VP39"/>
    <property type="match status" value="1"/>
</dbReference>
<reference evidence="9 10" key="1">
    <citation type="submission" date="2017-08" db="EMBL/GenBank/DDBJ databases">
        <authorList>
            <person name="de Groot N.N."/>
        </authorList>
    </citation>
    <scope>NUCLEOTIDE SEQUENCE [LARGE SCALE GENOMIC DNA]</scope>
    <source>
        <strain evidence="9 10">JA575</strain>
    </source>
</reference>
<reference evidence="8 11" key="2">
    <citation type="submission" date="2018-07" db="EMBL/GenBank/DDBJ databases">
        <title>Genomic Encyclopedia of Archaeal and Bacterial Type Strains, Phase II (KMG-II): from individual species to whole genera.</title>
        <authorList>
            <person name="Goeker M."/>
        </authorList>
    </citation>
    <scope>NUCLEOTIDE SEQUENCE [LARGE SCALE GENOMIC DNA]</scope>
    <source>
        <strain evidence="8 11">JA575</strain>
    </source>
</reference>
<evidence type="ECO:0000256" key="2">
    <source>
        <dbReference type="ARBA" id="ARBA00005369"/>
    </source>
</evidence>
<keyword evidence="11" id="KW-1185">Reference proteome</keyword>
<keyword evidence="6 7" id="KW-0949">S-adenosyl-L-methionine</keyword>
<dbReference type="Pfam" id="PF01135">
    <property type="entry name" value="PCMT"/>
    <property type="match status" value="1"/>
</dbReference>
<sequence>MPSPAAPPPEKMLFQLSLRRRGISDQAVLRTLEAVPRDQFVEPEYRDGAWRDTALPIACGQTISQPFVVAYMTEQLELRPRDRVLEIGTGSGYHTAILSRLAADVLSVERFKTLADRARRRLADLGCRNVEVMFGDGFDLPETSGTFDRILVTAAVPELPQRLLDQLDPGGVLIAPVGPAHGRQTLVRLRRTAQGDERKVLGDVRFVPALRGTAREL</sequence>
<dbReference type="GO" id="GO:0032259">
    <property type="term" value="P:methylation"/>
    <property type="evidence" value="ECO:0007669"/>
    <property type="project" value="UniProtKB-KW"/>
</dbReference>
<dbReference type="InterPro" id="IPR029063">
    <property type="entry name" value="SAM-dependent_MTases_sf"/>
</dbReference>
<evidence type="ECO:0000313" key="8">
    <source>
        <dbReference type="EMBL" id="RED42432.1"/>
    </source>
</evidence>
<dbReference type="EC" id="2.1.1.77" evidence="7"/>
<evidence type="ECO:0000256" key="6">
    <source>
        <dbReference type="ARBA" id="ARBA00022691"/>
    </source>
</evidence>
<dbReference type="NCBIfam" id="TIGR00080">
    <property type="entry name" value="pimt"/>
    <property type="match status" value="1"/>
</dbReference>
<evidence type="ECO:0000256" key="1">
    <source>
        <dbReference type="ARBA" id="ARBA00004496"/>
    </source>
</evidence>
<dbReference type="FunFam" id="3.40.50.150:FF:000010">
    <property type="entry name" value="Protein-L-isoaspartate O-methyltransferase"/>
    <property type="match status" value="1"/>
</dbReference>
<dbReference type="OrthoDB" id="9810066at2"/>
<evidence type="ECO:0000256" key="4">
    <source>
        <dbReference type="ARBA" id="ARBA00022603"/>
    </source>
</evidence>
<comment type="subcellular location">
    <subcellularLocation>
        <location evidence="1 7">Cytoplasm</location>
    </subcellularLocation>
</comment>
<evidence type="ECO:0000256" key="5">
    <source>
        <dbReference type="ARBA" id="ARBA00022679"/>
    </source>
</evidence>
<keyword evidence="3 7" id="KW-0963">Cytoplasm</keyword>
<dbReference type="SUPFAM" id="SSF53335">
    <property type="entry name" value="S-adenosyl-L-methionine-dependent methyltransferases"/>
    <property type="match status" value="1"/>
</dbReference>
<dbReference type="AlphaFoldDB" id="A0A336JJR1"/>
<dbReference type="PANTHER" id="PTHR11579">
    <property type="entry name" value="PROTEIN-L-ISOASPARTATE O-METHYLTRANSFERASE"/>
    <property type="match status" value="1"/>
</dbReference>
<proteinExistence type="inferred from homology"/>
<dbReference type="NCBIfam" id="NF001453">
    <property type="entry name" value="PRK00312.1"/>
    <property type="match status" value="1"/>
</dbReference>
<dbReference type="EMBL" id="QRDT01000001">
    <property type="protein sequence ID" value="RED42432.1"/>
    <property type="molecule type" value="Genomic_DNA"/>
</dbReference>
<dbReference type="PANTHER" id="PTHR11579:SF0">
    <property type="entry name" value="PROTEIN-L-ISOASPARTATE(D-ASPARTATE) O-METHYLTRANSFERASE"/>
    <property type="match status" value="1"/>
</dbReference>
<dbReference type="Proteomes" id="UP000252631">
    <property type="component" value="Unassembled WGS sequence"/>
</dbReference>
<evidence type="ECO:0000313" key="11">
    <source>
        <dbReference type="Proteomes" id="UP000256343"/>
    </source>
</evidence>
<dbReference type="GO" id="GO:0030091">
    <property type="term" value="P:protein repair"/>
    <property type="evidence" value="ECO:0007669"/>
    <property type="project" value="UniProtKB-UniRule"/>
</dbReference>
<evidence type="ECO:0000256" key="3">
    <source>
        <dbReference type="ARBA" id="ARBA00022490"/>
    </source>
</evidence>
<dbReference type="HAMAP" id="MF_00090">
    <property type="entry name" value="PIMT"/>
    <property type="match status" value="1"/>
</dbReference>
<dbReference type="RefSeq" id="WP_114356209.1">
    <property type="nucleotide sequence ID" value="NZ_QRDT01000001.1"/>
</dbReference>
<dbReference type="Proteomes" id="UP000256343">
    <property type="component" value="Unassembled WGS sequence"/>
</dbReference>
<protein>
    <recommendedName>
        <fullName evidence="7">Protein-L-isoaspartate O-methyltransferase</fullName>
        <ecNumber evidence="7">2.1.1.77</ecNumber>
    </recommendedName>
    <alternativeName>
        <fullName evidence="7">L-isoaspartyl protein carboxyl methyltransferase</fullName>
    </alternativeName>
    <alternativeName>
        <fullName evidence="7">Protein L-isoaspartyl methyltransferase</fullName>
    </alternativeName>
    <alternativeName>
        <fullName evidence="7">Protein-beta-aspartate methyltransferase</fullName>
        <shortName evidence="7">PIMT</shortName>
    </alternativeName>
</protein>
<dbReference type="InterPro" id="IPR000682">
    <property type="entry name" value="PCMT"/>
</dbReference>
<dbReference type="GO" id="GO:0004719">
    <property type="term" value="F:protein-L-isoaspartate (D-aspartate) O-methyltransferase activity"/>
    <property type="evidence" value="ECO:0007669"/>
    <property type="project" value="UniProtKB-UniRule"/>
</dbReference>
<keyword evidence="4 7" id="KW-0489">Methyltransferase</keyword>